<proteinExistence type="inferred from homology"/>
<keyword evidence="5" id="KW-0732">Signal</keyword>
<dbReference type="SUPFAM" id="SSF48056">
    <property type="entry name" value="Di-copper centre-containing domain"/>
    <property type="match status" value="1"/>
</dbReference>
<dbReference type="GO" id="GO:0042438">
    <property type="term" value="P:melanin biosynthetic process"/>
    <property type="evidence" value="ECO:0007669"/>
    <property type="project" value="UniProtKB-KW"/>
</dbReference>
<comment type="similarity">
    <text evidence="2">Belongs to the tyrosinase family.</text>
</comment>
<dbReference type="PRINTS" id="PR00092">
    <property type="entry name" value="TYROSINASE"/>
</dbReference>
<dbReference type="InterPro" id="IPR002227">
    <property type="entry name" value="Tyrosinase_Cu-bd"/>
</dbReference>
<dbReference type="PROSITE" id="PS00498">
    <property type="entry name" value="TYROSINASE_2"/>
    <property type="match status" value="1"/>
</dbReference>
<dbReference type="PROSITE" id="PS00497">
    <property type="entry name" value="TYROSINASE_1"/>
    <property type="match status" value="1"/>
</dbReference>
<evidence type="ECO:0000259" key="6">
    <source>
        <dbReference type="PROSITE" id="PS00497"/>
    </source>
</evidence>
<keyword evidence="3" id="KW-0479">Metal-binding</keyword>
<dbReference type="Ensembl" id="ENSSLDT00000028744.1">
    <property type="protein sequence ID" value="ENSSLDP00000027905.1"/>
    <property type="gene ID" value="ENSSLDG00000021632.1"/>
</dbReference>
<keyword evidence="4" id="KW-0470">Melanin biosynthesis</keyword>
<dbReference type="Pfam" id="PF00264">
    <property type="entry name" value="Tyrosinase"/>
    <property type="match status" value="1"/>
</dbReference>
<name>A0A3B4YAX7_SERLL</name>
<dbReference type="GO" id="GO:0046872">
    <property type="term" value="F:metal ion binding"/>
    <property type="evidence" value="ECO:0007669"/>
    <property type="project" value="UniProtKB-KW"/>
</dbReference>
<evidence type="ECO:0000313" key="9">
    <source>
        <dbReference type="Proteomes" id="UP000261360"/>
    </source>
</evidence>
<feature type="chain" id="PRO_5017210123" evidence="5">
    <location>
        <begin position="25"/>
        <end position="481"/>
    </location>
</feature>
<evidence type="ECO:0000256" key="2">
    <source>
        <dbReference type="ARBA" id="ARBA00009928"/>
    </source>
</evidence>
<dbReference type="RefSeq" id="XP_023274628.1">
    <property type="nucleotide sequence ID" value="XM_023418860.1"/>
</dbReference>
<organism evidence="8 9">
    <name type="scientific">Seriola lalandi dorsalis</name>
    <dbReference type="NCBI Taxonomy" id="1841481"/>
    <lineage>
        <taxon>Eukaryota</taxon>
        <taxon>Metazoa</taxon>
        <taxon>Chordata</taxon>
        <taxon>Craniata</taxon>
        <taxon>Vertebrata</taxon>
        <taxon>Euteleostomi</taxon>
        <taxon>Actinopterygii</taxon>
        <taxon>Neopterygii</taxon>
        <taxon>Teleostei</taxon>
        <taxon>Neoteleostei</taxon>
        <taxon>Acanthomorphata</taxon>
        <taxon>Carangaria</taxon>
        <taxon>Carangiformes</taxon>
        <taxon>Carangidae</taxon>
        <taxon>Seriola</taxon>
    </lineage>
</organism>
<comment type="subcellular location">
    <subcellularLocation>
        <location evidence="1">Melanosome membrane</location>
        <topology evidence="1">Single-pass type I membrane protein</topology>
    </subcellularLocation>
</comment>
<reference evidence="8" key="2">
    <citation type="submission" date="2025-09" db="UniProtKB">
        <authorList>
            <consortium name="Ensembl"/>
        </authorList>
    </citation>
    <scope>IDENTIFICATION</scope>
</reference>
<evidence type="ECO:0000256" key="4">
    <source>
        <dbReference type="ARBA" id="ARBA00023101"/>
    </source>
</evidence>
<dbReference type="PANTHER" id="PTHR11474">
    <property type="entry name" value="TYROSINASE FAMILY MEMBER"/>
    <property type="match status" value="1"/>
</dbReference>
<accession>A0A3B4YAX7</accession>
<dbReference type="GO" id="GO:0043473">
    <property type="term" value="P:pigmentation"/>
    <property type="evidence" value="ECO:0007669"/>
    <property type="project" value="TreeGrafter"/>
</dbReference>
<dbReference type="PANTHER" id="PTHR11474:SF132">
    <property type="entry name" value="TYROSINASE-LIKE"/>
    <property type="match status" value="1"/>
</dbReference>
<dbReference type="GeneID" id="111664331"/>
<evidence type="ECO:0000256" key="5">
    <source>
        <dbReference type="SAM" id="SignalP"/>
    </source>
</evidence>
<keyword evidence="9" id="KW-1185">Reference proteome</keyword>
<dbReference type="InterPro" id="IPR050316">
    <property type="entry name" value="Tyrosinase/Hemocyanin"/>
</dbReference>
<feature type="domain" description="Tyrosinase copper-binding" evidence="7">
    <location>
        <begin position="366"/>
        <end position="377"/>
    </location>
</feature>
<evidence type="ECO:0000256" key="3">
    <source>
        <dbReference type="ARBA" id="ARBA00022723"/>
    </source>
</evidence>
<feature type="signal peptide" evidence="5">
    <location>
        <begin position="1"/>
        <end position="24"/>
    </location>
</feature>
<sequence>MLLSFQWLYLVFLFYLTSLTDVEAQFPHACTTQEALDTKTCCPPWKDGSPCGQNSRRGICAAPARETLSPFDYRVDWPSAFYTYVCKCFDNYDGFDCGVCLPGWKGPDCTEPHHVERKEITDMNDSERESFLSSLDHAKHNTSNRYMILTSNDTTVFSNFKFHSATVYDLYVWLHYYAAKKYADTEDDAAHRGPAFPFWHRVFLLFIEREIRLLTGKEDFYIPYWDWTRHTNCNICNNDYFGAVGPDGLIDKASRFSKWKTACVLDEGLGMICSRPDDPSPAPITRKPGMDQTADTLPNMGDVNDMLGTDNYDTPPYNGRSRNSFRSKLEGFDIPQDSRHLQSSMHNLVHDYLNGTMSHLPTAANDPLFMVHHSFVDKLLEEWLQRHKNASYPVSDEIHKAQRGDAFMAPFFPLRANAWYWDKSTLSLGYSYRAHSIPHPGLNHGATRQAEGGAGSTTYQIWIKEKNGSTDKSLSSIDVQG</sequence>
<dbReference type="GO" id="GO:0004503">
    <property type="term" value="F:tyrosinase activity"/>
    <property type="evidence" value="ECO:0007669"/>
    <property type="project" value="TreeGrafter"/>
</dbReference>
<reference evidence="8" key="1">
    <citation type="submission" date="2025-08" db="UniProtKB">
        <authorList>
            <consortium name="Ensembl"/>
        </authorList>
    </citation>
    <scope>IDENTIFICATION</scope>
</reference>
<protein>
    <submittedName>
        <fullName evidence="8">Tyrosinase-like</fullName>
    </submittedName>
</protein>
<evidence type="ECO:0000313" key="8">
    <source>
        <dbReference type="Ensembl" id="ENSSLDP00000027905.1"/>
    </source>
</evidence>
<dbReference type="STRING" id="1841481.ENSSLDP00000027905"/>
<dbReference type="InterPro" id="IPR008922">
    <property type="entry name" value="Di-copper_centre_dom_sf"/>
</dbReference>
<dbReference type="KEGG" id="slal:111664331"/>
<dbReference type="GeneTree" id="ENSGT00940000155336"/>
<feature type="domain" description="Tyrosinase copper-binding" evidence="6">
    <location>
        <begin position="191"/>
        <end position="208"/>
    </location>
</feature>
<evidence type="ECO:0000259" key="7">
    <source>
        <dbReference type="PROSITE" id="PS00498"/>
    </source>
</evidence>
<dbReference type="AlphaFoldDB" id="A0A3B4YAX7"/>
<dbReference type="GO" id="GO:0033162">
    <property type="term" value="C:melanosome membrane"/>
    <property type="evidence" value="ECO:0007669"/>
    <property type="project" value="UniProtKB-SubCell"/>
</dbReference>
<evidence type="ECO:0000256" key="1">
    <source>
        <dbReference type="ARBA" id="ARBA00004573"/>
    </source>
</evidence>
<dbReference type="OrthoDB" id="6132182at2759"/>
<dbReference type="Gene3D" id="1.10.1280.10">
    <property type="entry name" value="Di-copper center containing domain from catechol oxidase"/>
    <property type="match status" value="1"/>
</dbReference>
<dbReference type="Proteomes" id="UP000261360">
    <property type="component" value="Unplaced"/>
</dbReference>